<dbReference type="Pfam" id="PF02501">
    <property type="entry name" value="T2SSI"/>
    <property type="match status" value="1"/>
</dbReference>
<keyword evidence="5 9" id="KW-0997">Cell inner membrane</keyword>
<comment type="similarity">
    <text evidence="2 9">Belongs to the GSP I family.</text>
</comment>
<dbReference type="PANTHER" id="PTHR38779">
    <property type="entry name" value="TYPE II SECRETION SYSTEM PROTEIN I-RELATED"/>
    <property type="match status" value="1"/>
</dbReference>
<evidence type="ECO:0000256" key="9">
    <source>
        <dbReference type="RuleBase" id="RU368030"/>
    </source>
</evidence>
<evidence type="ECO:0000256" key="7">
    <source>
        <dbReference type="ARBA" id="ARBA00022989"/>
    </source>
</evidence>
<dbReference type="InterPro" id="IPR045584">
    <property type="entry name" value="Pilin-like"/>
</dbReference>
<dbReference type="PROSITE" id="PS00409">
    <property type="entry name" value="PROKAR_NTER_METHYL"/>
    <property type="match status" value="1"/>
</dbReference>
<reference evidence="11 12" key="1">
    <citation type="submission" date="2024-09" db="EMBL/GenBank/DDBJ databases">
        <title>Draft genome sequence of Candidatus Magnetaquicoccaceae bacterium FCR-1.</title>
        <authorList>
            <person name="Shimoshige H."/>
            <person name="Shimamura S."/>
            <person name="Taoka A."/>
            <person name="Kobayashi H."/>
            <person name="Maekawa T."/>
        </authorList>
    </citation>
    <scope>NUCLEOTIDE SEQUENCE [LARGE SCALE GENOMIC DNA]</scope>
    <source>
        <strain evidence="11 12">FCR-1</strain>
    </source>
</reference>
<proteinExistence type="inferred from homology"/>
<protein>
    <recommendedName>
        <fullName evidence="9">Type II secretion system protein I</fullName>
        <shortName evidence="9">T2SS minor pseudopilin I</shortName>
    </recommendedName>
</protein>
<dbReference type="InterPro" id="IPR010052">
    <property type="entry name" value="T2SS_protein-GspI"/>
</dbReference>
<dbReference type="SUPFAM" id="SSF54523">
    <property type="entry name" value="Pili subunits"/>
    <property type="match status" value="1"/>
</dbReference>
<dbReference type="NCBIfam" id="TIGR01707">
    <property type="entry name" value="gspI"/>
    <property type="match status" value="1"/>
</dbReference>
<evidence type="ECO:0000259" key="10">
    <source>
        <dbReference type="Pfam" id="PF02501"/>
    </source>
</evidence>
<evidence type="ECO:0000313" key="11">
    <source>
        <dbReference type="EMBL" id="GAB0056245.1"/>
    </source>
</evidence>
<dbReference type="Proteomes" id="UP001628193">
    <property type="component" value="Unassembled WGS sequence"/>
</dbReference>
<evidence type="ECO:0000256" key="5">
    <source>
        <dbReference type="ARBA" id="ARBA00022519"/>
    </source>
</evidence>
<feature type="domain" description="Type II secretion system protein GspI C-terminal" evidence="10">
    <location>
        <begin position="39"/>
        <end position="118"/>
    </location>
</feature>
<comment type="caution">
    <text evidence="11">The sequence shown here is derived from an EMBL/GenBank/DDBJ whole genome shotgun (WGS) entry which is preliminary data.</text>
</comment>
<keyword evidence="7" id="KW-1133">Transmembrane helix</keyword>
<keyword evidence="8" id="KW-0472">Membrane</keyword>
<evidence type="ECO:0000256" key="1">
    <source>
        <dbReference type="ARBA" id="ARBA00004377"/>
    </source>
</evidence>
<evidence type="ECO:0000256" key="4">
    <source>
        <dbReference type="ARBA" id="ARBA00022481"/>
    </source>
</evidence>
<dbReference type="Gene3D" id="3.30.1300.30">
    <property type="entry name" value="GSPII I/J protein-like"/>
    <property type="match status" value="1"/>
</dbReference>
<evidence type="ECO:0000313" key="12">
    <source>
        <dbReference type="Proteomes" id="UP001628193"/>
    </source>
</evidence>
<comment type="PTM">
    <text evidence="9">Cleaved by prepilin peptidase.</text>
</comment>
<accession>A0ABQ0C5T8</accession>
<sequence>MNARGFSLLETVAALAVLAVALAASMRVVGEHARNAAYLKERTLAHWVAMNQATEWRLRHEWPEPGMKQGLERMADRDWHWRVLISTTQEETVRRLEVLVRTEEGETTQPLARLESYLARPEEVRK</sequence>
<evidence type="ECO:0000256" key="8">
    <source>
        <dbReference type="ARBA" id="ARBA00023136"/>
    </source>
</evidence>
<dbReference type="EMBL" id="BAAFGK010000002">
    <property type="protein sequence ID" value="GAB0056245.1"/>
    <property type="molecule type" value="Genomic_DNA"/>
</dbReference>
<dbReference type="InterPro" id="IPR012902">
    <property type="entry name" value="N_methyl_site"/>
</dbReference>
<keyword evidence="3" id="KW-1003">Cell membrane</keyword>
<name>A0ABQ0C5T8_9PROT</name>
<comment type="subcellular location">
    <subcellularLocation>
        <location evidence="1 9">Cell inner membrane</location>
        <topology evidence="1 9">Single-pass membrane protein</topology>
    </subcellularLocation>
</comment>
<dbReference type="InterPro" id="IPR003413">
    <property type="entry name" value="T2SS_GspI_C"/>
</dbReference>
<gene>
    <name evidence="11" type="primary">xcpV</name>
    <name evidence="11" type="ORF">SIID45300_00550</name>
</gene>
<dbReference type="NCBIfam" id="TIGR02532">
    <property type="entry name" value="IV_pilin_GFxxxE"/>
    <property type="match status" value="1"/>
</dbReference>
<keyword evidence="4 9" id="KW-0488">Methylation</keyword>
<dbReference type="Pfam" id="PF07963">
    <property type="entry name" value="N_methyl"/>
    <property type="match status" value="1"/>
</dbReference>
<keyword evidence="12" id="KW-1185">Reference proteome</keyword>
<comment type="subunit">
    <text evidence="9">Type II secretion is composed of four main components: the outer membrane complex, the inner membrane complex, the cytoplasmic secretion ATPase and the periplasm-spanning pseudopilus.</text>
</comment>
<dbReference type="PANTHER" id="PTHR38779:SF2">
    <property type="entry name" value="TYPE II SECRETION SYSTEM PROTEIN I-RELATED"/>
    <property type="match status" value="1"/>
</dbReference>
<organism evidence="11 12">
    <name type="scientific">Candidatus Magnetaquiglobus chichijimensis</name>
    <dbReference type="NCBI Taxonomy" id="3141448"/>
    <lineage>
        <taxon>Bacteria</taxon>
        <taxon>Pseudomonadati</taxon>
        <taxon>Pseudomonadota</taxon>
        <taxon>Magnetococcia</taxon>
        <taxon>Magnetococcales</taxon>
        <taxon>Candidatus Magnetaquicoccaceae</taxon>
        <taxon>Candidatus Magnetaquiglobus</taxon>
    </lineage>
</organism>
<evidence type="ECO:0000256" key="2">
    <source>
        <dbReference type="ARBA" id="ARBA00008358"/>
    </source>
</evidence>
<comment type="function">
    <text evidence="9">Component of the type II secretion system required for the energy-dependent secretion of extracellular factors such as proteases and toxins from the periplasm.</text>
</comment>
<dbReference type="RefSeq" id="WP_420903958.1">
    <property type="nucleotide sequence ID" value="NZ_BAAFGK010000002.1"/>
</dbReference>
<keyword evidence="6" id="KW-0812">Transmembrane</keyword>
<evidence type="ECO:0000256" key="3">
    <source>
        <dbReference type="ARBA" id="ARBA00022475"/>
    </source>
</evidence>
<evidence type="ECO:0000256" key="6">
    <source>
        <dbReference type="ARBA" id="ARBA00022692"/>
    </source>
</evidence>